<keyword evidence="3" id="KW-1185">Reference proteome</keyword>
<reference evidence="4" key="2">
    <citation type="submission" date="2019-09" db="UniProtKB">
        <authorList>
            <consortium name="WormBaseParasite"/>
        </authorList>
    </citation>
    <scope>IDENTIFICATION</scope>
</reference>
<proteinExistence type="predicted"/>
<evidence type="ECO:0000256" key="1">
    <source>
        <dbReference type="SAM" id="SignalP"/>
    </source>
</evidence>
<feature type="chain" id="PRO_5044551557" evidence="1">
    <location>
        <begin position="20"/>
        <end position="118"/>
    </location>
</feature>
<dbReference type="Proteomes" id="UP000050761">
    <property type="component" value="Unassembled WGS sequence"/>
</dbReference>
<evidence type="ECO:0000313" key="4">
    <source>
        <dbReference type="WBParaSite" id="HPBE_0001003901-mRNA-1"/>
    </source>
</evidence>
<protein>
    <submittedName>
        <fullName evidence="4">Glycine-rich cell wall structural protein-like</fullName>
    </submittedName>
</protein>
<organism evidence="3 4">
    <name type="scientific">Heligmosomoides polygyrus</name>
    <name type="common">Parasitic roundworm</name>
    <dbReference type="NCBI Taxonomy" id="6339"/>
    <lineage>
        <taxon>Eukaryota</taxon>
        <taxon>Metazoa</taxon>
        <taxon>Ecdysozoa</taxon>
        <taxon>Nematoda</taxon>
        <taxon>Chromadorea</taxon>
        <taxon>Rhabditida</taxon>
        <taxon>Rhabditina</taxon>
        <taxon>Rhabditomorpha</taxon>
        <taxon>Strongyloidea</taxon>
        <taxon>Heligmosomidae</taxon>
        <taxon>Heligmosomoides</taxon>
    </lineage>
</organism>
<keyword evidence="1" id="KW-0732">Signal</keyword>
<evidence type="ECO:0000313" key="2">
    <source>
        <dbReference type="EMBL" id="VDO83350.1"/>
    </source>
</evidence>
<dbReference type="WBParaSite" id="HPBE_0001003901-mRNA-1">
    <property type="protein sequence ID" value="HPBE_0001003901-mRNA-1"/>
    <property type="gene ID" value="HPBE_0001003901"/>
</dbReference>
<dbReference type="AlphaFoldDB" id="A0A183FQL8"/>
<name>A0A183FQL8_HELPZ</name>
<sequence>MSSCAILLLFCSFLVLLEGTPLTSFGVKTNKLPDRVKRWGGGGFGPGGFGGGGYGPGWGGPRPGWGGWGGYRPGWGGYRPGWGGIRPGGGFASAFGSEISLNYNLRIGGGIISTLLGR</sequence>
<gene>
    <name evidence="2" type="ORF">HPBE_LOCUS10040</name>
</gene>
<feature type="signal peptide" evidence="1">
    <location>
        <begin position="1"/>
        <end position="19"/>
    </location>
</feature>
<accession>A0A183FQL8</accession>
<evidence type="ECO:0000313" key="3">
    <source>
        <dbReference type="Proteomes" id="UP000050761"/>
    </source>
</evidence>
<reference evidence="2 3" key="1">
    <citation type="submission" date="2018-11" db="EMBL/GenBank/DDBJ databases">
        <authorList>
            <consortium name="Pathogen Informatics"/>
        </authorList>
    </citation>
    <scope>NUCLEOTIDE SEQUENCE [LARGE SCALE GENOMIC DNA]</scope>
</reference>
<accession>A0A3P7Y6G6</accession>
<dbReference type="EMBL" id="UZAH01026631">
    <property type="protein sequence ID" value="VDO83350.1"/>
    <property type="molecule type" value="Genomic_DNA"/>
</dbReference>